<keyword evidence="4" id="KW-1185">Reference proteome</keyword>
<keyword evidence="2" id="KW-0732">Signal</keyword>
<evidence type="ECO:0000256" key="2">
    <source>
        <dbReference type="SAM" id="SignalP"/>
    </source>
</evidence>
<name>A0A433U608_ELYCH</name>
<evidence type="ECO:0000313" key="4">
    <source>
        <dbReference type="Proteomes" id="UP000271974"/>
    </source>
</evidence>
<feature type="chain" id="PRO_5019565400" description="Spaetzle domain-containing protein" evidence="2">
    <location>
        <begin position="29"/>
        <end position="417"/>
    </location>
</feature>
<dbReference type="OrthoDB" id="10509064at2759"/>
<sequence length="417" mass="46004">KMLVMSRCWRFLLLLACTLTPAPVLVMGQLSIPRLREMSQEGNTSLEYIMGVVMMNLPQELVSRIQAKLTLSSAANRGFGVSKTWIYRSSSGTTNINIDSTGDNSGTGIINNVDNSEPIRLNLRRKKRSFGLFDSDLFGSSGYGSFHHPGASSGGFGFGYGYGYPKGYDGTSHTHPESPGHAHPGDQNGNLFGGAATSYVTYPGERENLQGQSTHGHKSYNSFHGSRFGQGGFNKENCPRQADQGFVYQYDGDALTYPAIEIGNELFTRSLPGSDLLFQALNRQIVFPTDPPKIFIDEFLLSSNVTCPFKEDQVWSYRSQTLCPATKGDQLKVLVPFFKKCLNRFCKNCGGVKSDFFWGSSASNSANVCVTEYQTVTLWSYCEELTPNRRIVSDRILVPNACTCTTVPCPSHHGYHK</sequence>
<evidence type="ECO:0008006" key="5">
    <source>
        <dbReference type="Google" id="ProtNLM"/>
    </source>
</evidence>
<proteinExistence type="predicted"/>
<dbReference type="Proteomes" id="UP000271974">
    <property type="component" value="Unassembled WGS sequence"/>
</dbReference>
<dbReference type="STRING" id="188477.A0A433U608"/>
<comment type="caution">
    <text evidence="3">The sequence shown here is derived from an EMBL/GenBank/DDBJ whole genome shotgun (WGS) entry which is preliminary data.</text>
</comment>
<feature type="compositionally biased region" description="Basic and acidic residues" evidence="1">
    <location>
        <begin position="172"/>
        <end position="184"/>
    </location>
</feature>
<dbReference type="EMBL" id="RQTK01000060">
    <property type="protein sequence ID" value="RUS89279.1"/>
    <property type="molecule type" value="Genomic_DNA"/>
</dbReference>
<evidence type="ECO:0000313" key="3">
    <source>
        <dbReference type="EMBL" id="RUS89279.1"/>
    </source>
</evidence>
<evidence type="ECO:0000256" key="1">
    <source>
        <dbReference type="SAM" id="MobiDB-lite"/>
    </source>
</evidence>
<protein>
    <recommendedName>
        <fullName evidence="5">Spaetzle domain-containing protein</fullName>
    </recommendedName>
</protein>
<dbReference type="AlphaFoldDB" id="A0A433U608"/>
<feature type="region of interest" description="Disordered" evidence="1">
    <location>
        <begin position="170"/>
        <end position="197"/>
    </location>
</feature>
<feature type="non-terminal residue" evidence="3">
    <location>
        <position position="1"/>
    </location>
</feature>
<reference evidence="3 4" key="1">
    <citation type="submission" date="2019-01" db="EMBL/GenBank/DDBJ databases">
        <title>A draft genome assembly of the solar-powered sea slug Elysia chlorotica.</title>
        <authorList>
            <person name="Cai H."/>
            <person name="Li Q."/>
            <person name="Fang X."/>
            <person name="Li J."/>
            <person name="Curtis N.E."/>
            <person name="Altenburger A."/>
            <person name="Shibata T."/>
            <person name="Feng M."/>
            <person name="Maeda T."/>
            <person name="Schwartz J.A."/>
            <person name="Shigenobu S."/>
            <person name="Lundholm N."/>
            <person name="Nishiyama T."/>
            <person name="Yang H."/>
            <person name="Hasebe M."/>
            <person name="Li S."/>
            <person name="Pierce S.K."/>
            <person name="Wang J."/>
        </authorList>
    </citation>
    <scope>NUCLEOTIDE SEQUENCE [LARGE SCALE GENOMIC DNA]</scope>
    <source>
        <strain evidence="3">EC2010</strain>
        <tissue evidence="3">Whole organism of an adult</tissue>
    </source>
</reference>
<accession>A0A433U608</accession>
<gene>
    <name evidence="3" type="ORF">EGW08_002953</name>
</gene>
<organism evidence="3 4">
    <name type="scientific">Elysia chlorotica</name>
    <name type="common">Eastern emerald elysia</name>
    <name type="synonym">Sea slug</name>
    <dbReference type="NCBI Taxonomy" id="188477"/>
    <lineage>
        <taxon>Eukaryota</taxon>
        <taxon>Metazoa</taxon>
        <taxon>Spiralia</taxon>
        <taxon>Lophotrochozoa</taxon>
        <taxon>Mollusca</taxon>
        <taxon>Gastropoda</taxon>
        <taxon>Heterobranchia</taxon>
        <taxon>Euthyneura</taxon>
        <taxon>Panpulmonata</taxon>
        <taxon>Sacoglossa</taxon>
        <taxon>Placobranchoidea</taxon>
        <taxon>Plakobranchidae</taxon>
        <taxon>Elysia</taxon>
    </lineage>
</organism>
<feature type="signal peptide" evidence="2">
    <location>
        <begin position="1"/>
        <end position="28"/>
    </location>
</feature>